<organism evidence="1 2">
    <name type="scientific">Trifolium pratense</name>
    <name type="common">Red clover</name>
    <dbReference type="NCBI Taxonomy" id="57577"/>
    <lineage>
        <taxon>Eukaryota</taxon>
        <taxon>Viridiplantae</taxon>
        <taxon>Streptophyta</taxon>
        <taxon>Embryophyta</taxon>
        <taxon>Tracheophyta</taxon>
        <taxon>Spermatophyta</taxon>
        <taxon>Magnoliopsida</taxon>
        <taxon>eudicotyledons</taxon>
        <taxon>Gunneridae</taxon>
        <taxon>Pentapetalae</taxon>
        <taxon>rosids</taxon>
        <taxon>fabids</taxon>
        <taxon>Fabales</taxon>
        <taxon>Fabaceae</taxon>
        <taxon>Papilionoideae</taxon>
        <taxon>50 kb inversion clade</taxon>
        <taxon>NPAAA clade</taxon>
        <taxon>Hologalegina</taxon>
        <taxon>IRL clade</taxon>
        <taxon>Trifolieae</taxon>
        <taxon>Trifolium</taxon>
    </lineage>
</organism>
<proteinExistence type="predicted"/>
<keyword evidence="2" id="KW-1185">Reference proteome</keyword>
<name>A0ACB0IHH3_TRIPR</name>
<reference evidence="1" key="1">
    <citation type="submission" date="2023-10" db="EMBL/GenBank/DDBJ databases">
        <authorList>
            <person name="Rodriguez Cubillos JULIANA M."/>
            <person name="De Vega J."/>
        </authorList>
    </citation>
    <scope>NUCLEOTIDE SEQUENCE</scope>
</reference>
<dbReference type="Proteomes" id="UP001177021">
    <property type="component" value="Unassembled WGS sequence"/>
</dbReference>
<sequence length="1258" mass="144515">MAAENSNFVQPAIPRFDGHYDHWSMLMENLLRSKEYWTLVESGIPTVEAGVQPTEQQLKGIEEAKLKDLKAKNYLFQAIDRNIMETILNRDTSKDIWDSMKQKYKGSTKVKRAQLQALRREFEVLGMKDGEKVDEYFSRTLSIANKMKAHGERMEQLVVVEKILRSMNRQFDYVVAAIEESNDLNTMTIDELQSSLLVHEQRMNSHIREEQVLKVTLDDNSERNNNDRFGGRGRGRGGFRGRGRGRGRQQFNRELIECYKCHKLGHFQYECPDWERNAHYAELNESEEILLMAHAEHEEKSVELWFLDSGCSNHMTGNKKWFTDIDEQYQQSVKLGNNFKMAVVGRGNVKLHVNGIMQVITNVYYVPELKNNLISIGQLIEKGVSVLIQNGECRCYHSKEGLFLQTKMSANRMFVFHATPMSQVSSCFKTASEDETHLWHCRYGHLNYNGLKTLQSKKMVTGLPEIRTPSKLCNDCVMGKQQRKPIPKKSLWRATHKLQLIHSDICGPITPSTNSGKSSHGIKRQLTAAFTPQQNGVAERKNQTIMNMVRCMLSEKHLPKFLWGEAVNWAVHILNRSPTLAVKDKTPEEAWSDIKPAVHYLKVFGCVAHVHIPEAKRKKLDAKSFRCVMLGISDESKAYRLFDPTTKRIVISKDVIFEENECWDWERSPEQMKPDLLDWGESEEERNENTEEVREGMGSSSSLSSEEAPIEGRVRRPPGWMQDYTSGEEFSEEEIQNLVMFTVASDPTTFEEAVKSEKWRNAMNNEMEAKEKNNTWELIDLPTGAKTIGLKWIFKTKLNENGEVEKYKARLVAKGYSQQYGVDYTEVFAPVARWDTIRMVIALAAQKGWNVYQLDVKSAFLHGELNEQVFVDQPQGYVKKGDELKVYKLKRALYGLKQAPRAWYSRIEAYFTKEGFERCPYEHTLFVKQSETGNILIVSLYVDDLIFTGNDENMFKEFKKSMEKEFNMSDLGKMHYFLGVEVIQNEEGIYICQRKYVTDLLERFGMEKSNLSRNPIAPGCKLIKDENGVKVDATMYKQVVGCLMYLAATRPDLMYVLSLISRFMNCPTELHMHAVKRVLRYLNGTINLGIMYKRGGNEKLEAYTDSDYAGDLDDRKSTSGYVFMLSAGAVSWSSKKQPVVTLSTTEAEFIAAASCACQSIWMQRVLEKLGHIQVGSITVYCDNSSTIKLSKNPVLHGRSKHIDVRFHFLRDLTKDGTLELVHCNSQYQIADIMTKPLKFEVFEKLRGLLGMCFMPDIN</sequence>
<gene>
    <name evidence="1" type="ORF">MILVUS5_LOCUS3151</name>
</gene>
<protein>
    <submittedName>
        <fullName evidence="1">Uncharacterized protein</fullName>
    </submittedName>
</protein>
<evidence type="ECO:0000313" key="1">
    <source>
        <dbReference type="EMBL" id="CAJ2631669.1"/>
    </source>
</evidence>
<dbReference type="EMBL" id="CASHSV030000001">
    <property type="protein sequence ID" value="CAJ2631669.1"/>
    <property type="molecule type" value="Genomic_DNA"/>
</dbReference>
<comment type="caution">
    <text evidence="1">The sequence shown here is derived from an EMBL/GenBank/DDBJ whole genome shotgun (WGS) entry which is preliminary data.</text>
</comment>
<evidence type="ECO:0000313" key="2">
    <source>
        <dbReference type="Proteomes" id="UP001177021"/>
    </source>
</evidence>
<accession>A0ACB0IHH3</accession>